<dbReference type="InterPro" id="IPR050345">
    <property type="entry name" value="Aliph_Amidase/BUP"/>
</dbReference>
<dbReference type="Pfam" id="PF00795">
    <property type="entry name" value="CN_hydrolase"/>
    <property type="match status" value="1"/>
</dbReference>
<keyword evidence="4" id="KW-1185">Reference proteome</keyword>
<evidence type="ECO:0000313" key="3">
    <source>
        <dbReference type="EMBL" id="GIJ15388.1"/>
    </source>
</evidence>
<dbReference type="PROSITE" id="PS50263">
    <property type="entry name" value="CN_HYDROLASE"/>
    <property type="match status" value="1"/>
</dbReference>
<dbReference type="Gene3D" id="3.60.110.10">
    <property type="entry name" value="Carbon-nitrogen hydrolase"/>
    <property type="match status" value="1"/>
</dbReference>
<organism evidence="3 4">
    <name type="scientific">Micromonospora gifhornensis</name>
    <dbReference type="NCBI Taxonomy" id="84594"/>
    <lineage>
        <taxon>Bacteria</taxon>
        <taxon>Bacillati</taxon>
        <taxon>Actinomycetota</taxon>
        <taxon>Actinomycetes</taxon>
        <taxon>Micromonosporales</taxon>
        <taxon>Micromonosporaceae</taxon>
        <taxon>Micromonospora</taxon>
    </lineage>
</organism>
<dbReference type="RefSeq" id="WP_204290860.1">
    <property type="nucleotide sequence ID" value="NZ_BAAAGZ010000064.1"/>
</dbReference>
<dbReference type="InterPro" id="IPR036526">
    <property type="entry name" value="C-N_Hydrolase_sf"/>
</dbReference>
<dbReference type="InterPro" id="IPR003010">
    <property type="entry name" value="C-N_Hydrolase"/>
</dbReference>
<dbReference type="PANTHER" id="PTHR43674">
    <property type="entry name" value="NITRILASE C965.09-RELATED"/>
    <property type="match status" value="1"/>
</dbReference>
<evidence type="ECO:0000256" key="1">
    <source>
        <dbReference type="ARBA" id="ARBA00022801"/>
    </source>
</evidence>
<keyword evidence="1 3" id="KW-0378">Hydrolase</keyword>
<dbReference type="PANTHER" id="PTHR43674:SF2">
    <property type="entry name" value="BETA-UREIDOPROPIONASE"/>
    <property type="match status" value="1"/>
</dbReference>
<comment type="caution">
    <text evidence="3">The sequence shown here is derived from an EMBL/GenBank/DDBJ whole genome shotgun (WGS) entry which is preliminary data.</text>
</comment>
<protein>
    <submittedName>
        <fullName evidence="3">Hydrolase</fullName>
    </submittedName>
</protein>
<dbReference type="EMBL" id="BOPA01000015">
    <property type="protein sequence ID" value="GIJ15388.1"/>
    <property type="molecule type" value="Genomic_DNA"/>
</dbReference>
<dbReference type="Proteomes" id="UP000647860">
    <property type="component" value="Unassembled WGS sequence"/>
</dbReference>
<accession>A0ABQ4IBU3</accession>
<sequence>METAFDRVPLRIAVAQPTCRAYDVGANVAAHAALVAAAAARVVVFPELSLTGYELDAAPVDPADSRLAPLVDACAAAGSLALVGAPVAGDHIATLAVDGAGVRVAYRKMWLGGDEPRRFTPGPEPVVLTVDGWRLGLAICKDTGVAEHAARTCALGVDVHLASVVESAADVAVPDERALRIATTHRVHVAVASFAGPTGGGFHETAGRSAIWAPDGSVLARAGSEPGGYAQATLT</sequence>
<gene>
    <name evidence="3" type="ORF">Vgi01_20720</name>
</gene>
<reference evidence="3 4" key="1">
    <citation type="submission" date="2021-01" db="EMBL/GenBank/DDBJ databases">
        <title>Whole genome shotgun sequence of Verrucosispora gifhornensis NBRC 16317.</title>
        <authorList>
            <person name="Komaki H."/>
            <person name="Tamura T."/>
        </authorList>
    </citation>
    <scope>NUCLEOTIDE SEQUENCE [LARGE SCALE GENOMIC DNA]</scope>
    <source>
        <strain evidence="3 4">NBRC 16317</strain>
    </source>
</reference>
<evidence type="ECO:0000313" key="4">
    <source>
        <dbReference type="Proteomes" id="UP000647860"/>
    </source>
</evidence>
<dbReference type="CDD" id="cd07197">
    <property type="entry name" value="nitrilase"/>
    <property type="match status" value="1"/>
</dbReference>
<name>A0ABQ4IBU3_9ACTN</name>
<dbReference type="GO" id="GO:0016787">
    <property type="term" value="F:hydrolase activity"/>
    <property type="evidence" value="ECO:0007669"/>
    <property type="project" value="UniProtKB-KW"/>
</dbReference>
<dbReference type="SUPFAM" id="SSF56317">
    <property type="entry name" value="Carbon-nitrogen hydrolase"/>
    <property type="match status" value="1"/>
</dbReference>
<evidence type="ECO:0000259" key="2">
    <source>
        <dbReference type="PROSITE" id="PS50263"/>
    </source>
</evidence>
<feature type="domain" description="CN hydrolase" evidence="2">
    <location>
        <begin position="10"/>
        <end position="235"/>
    </location>
</feature>
<proteinExistence type="predicted"/>